<accession>A0AAN9E1S7</accession>
<protein>
    <submittedName>
        <fullName evidence="1">Uncharacterized protein</fullName>
    </submittedName>
</protein>
<reference evidence="1 2" key="1">
    <citation type="submission" date="2024-01" db="EMBL/GenBank/DDBJ databases">
        <title>The genomes of 5 underutilized Papilionoideae crops provide insights into root nodulation and disease resistanc.</title>
        <authorList>
            <person name="Yuan L."/>
        </authorList>
    </citation>
    <scope>NUCLEOTIDE SEQUENCE [LARGE SCALE GENOMIC DNA]</scope>
    <source>
        <strain evidence="1">ZHUSHIDOU_FW_LH</strain>
        <tissue evidence="1">Leaf</tissue>
    </source>
</reference>
<keyword evidence="2" id="KW-1185">Reference proteome</keyword>
<evidence type="ECO:0000313" key="1">
    <source>
        <dbReference type="EMBL" id="KAK7244461.1"/>
    </source>
</evidence>
<gene>
    <name evidence="1" type="ORF">RIF29_39283</name>
</gene>
<name>A0AAN9E1S7_CROPI</name>
<sequence length="124" mass="14369">MLALSPPVSSSMGIWPLEVEPIISHNNNQTYYFTSDYYCFLWQIKRLNENEAAIQISTYEEVNNISLSEILLCFENHGFVLLNASSSETVGGRIFYNLHFQVEKTYRLESEMLLSMLEKKEGIF</sequence>
<comment type="caution">
    <text evidence="1">The sequence shown here is derived from an EMBL/GenBank/DDBJ whole genome shotgun (WGS) entry which is preliminary data.</text>
</comment>
<dbReference type="Proteomes" id="UP001372338">
    <property type="component" value="Unassembled WGS sequence"/>
</dbReference>
<dbReference type="AlphaFoldDB" id="A0AAN9E1S7"/>
<proteinExistence type="predicted"/>
<evidence type="ECO:0000313" key="2">
    <source>
        <dbReference type="Proteomes" id="UP001372338"/>
    </source>
</evidence>
<organism evidence="1 2">
    <name type="scientific">Crotalaria pallida</name>
    <name type="common">Smooth rattlebox</name>
    <name type="synonym">Crotalaria striata</name>
    <dbReference type="NCBI Taxonomy" id="3830"/>
    <lineage>
        <taxon>Eukaryota</taxon>
        <taxon>Viridiplantae</taxon>
        <taxon>Streptophyta</taxon>
        <taxon>Embryophyta</taxon>
        <taxon>Tracheophyta</taxon>
        <taxon>Spermatophyta</taxon>
        <taxon>Magnoliopsida</taxon>
        <taxon>eudicotyledons</taxon>
        <taxon>Gunneridae</taxon>
        <taxon>Pentapetalae</taxon>
        <taxon>rosids</taxon>
        <taxon>fabids</taxon>
        <taxon>Fabales</taxon>
        <taxon>Fabaceae</taxon>
        <taxon>Papilionoideae</taxon>
        <taxon>50 kb inversion clade</taxon>
        <taxon>genistoids sensu lato</taxon>
        <taxon>core genistoids</taxon>
        <taxon>Crotalarieae</taxon>
        <taxon>Crotalaria</taxon>
    </lineage>
</organism>
<dbReference type="EMBL" id="JAYWIO010000008">
    <property type="protein sequence ID" value="KAK7244461.1"/>
    <property type="molecule type" value="Genomic_DNA"/>
</dbReference>